<dbReference type="PROSITE" id="PS50008">
    <property type="entry name" value="PIPLC_Y_DOMAIN"/>
    <property type="match status" value="1"/>
</dbReference>
<dbReference type="EC" id="3.1.4.11" evidence="7"/>
<dbReference type="FunFam" id="3.20.20.190:FF:000060">
    <property type="entry name" value="Phosphoinositide phospholipase C"/>
    <property type="match status" value="1"/>
</dbReference>
<dbReference type="PRINTS" id="PR00390">
    <property type="entry name" value="PHPHLIPASEC"/>
</dbReference>
<dbReference type="SMART" id="SM00149">
    <property type="entry name" value="PLCYc"/>
    <property type="match status" value="1"/>
</dbReference>
<dbReference type="PANTHER" id="PTHR10336:SF82">
    <property type="entry name" value="PHOSPHOINOSITIDE PHOSPHOLIPASE C"/>
    <property type="match status" value="1"/>
</dbReference>
<feature type="domain" description="PI-PLC Y-box" evidence="10">
    <location>
        <begin position="371"/>
        <end position="484"/>
    </location>
</feature>
<evidence type="ECO:0000256" key="6">
    <source>
        <dbReference type="ARBA" id="ARBA00059664"/>
    </source>
</evidence>
<dbReference type="GO" id="GO:0048015">
    <property type="term" value="P:phosphatidylinositol-mediated signaling"/>
    <property type="evidence" value="ECO:0007669"/>
    <property type="project" value="TreeGrafter"/>
</dbReference>
<keyword evidence="4 7" id="KW-0443">Lipid metabolism</keyword>
<dbReference type="GeneID" id="75828293"/>
<evidence type="ECO:0000256" key="2">
    <source>
        <dbReference type="ARBA" id="ARBA00022801"/>
    </source>
</evidence>
<dbReference type="GO" id="GO:0004435">
    <property type="term" value="F:phosphatidylinositol-4,5-bisphosphate phospholipase C activity"/>
    <property type="evidence" value="ECO:0007669"/>
    <property type="project" value="UniProtKB-EC"/>
</dbReference>
<dbReference type="RefSeq" id="XP_051364756.1">
    <property type="nucleotide sequence ID" value="XM_051503809.1"/>
</dbReference>
<gene>
    <name evidence="11" type="ORF">J7T54_001776</name>
</gene>
<dbReference type="CDD" id="cd08598">
    <property type="entry name" value="PI-PLC1c_yeast"/>
    <property type="match status" value="1"/>
</dbReference>
<dbReference type="EMBL" id="JAGIXG020000006">
    <property type="protein sequence ID" value="KAI6783900.1"/>
    <property type="molecule type" value="Genomic_DNA"/>
</dbReference>
<evidence type="ECO:0000256" key="1">
    <source>
        <dbReference type="ARBA" id="ARBA00001195"/>
    </source>
</evidence>
<evidence type="ECO:0000256" key="5">
    <source>
        <dbReference type="ARBA" id="ARBA00023224"/>
    </source>
</evidence>
<evidence type="ECO:0000256" key="3">
    <source>
        <dbReference type="ARBA" id="ARBA00022963"/>
    </source>
</evidence>
<feature type="region of interest" description="Disordered" evidence="8">
    <location>
        <begin position="205"/>
        <end position="237"/>
    </location>
</feature>
<dbReference type="PROSITE" id="PS50007">
    <property type="entry name" value="PIPLC_X_DOMAIN"/>
    <property type="match status" value="1"/>
</dbReference>
<dbReference type="SMART" id="SM00148">
    <property type="entry name" value="PLCXc"/>
    <property type="match status" value="1"/>
</dbReference>
<dbReference type="InterPro" id="IPR001192">
    <property type="entry name" value="PI-PLC_fam"/>
</dbReference>
<evidence type="ECO:0000256" key="4">
    <source>
        <dbReference type="ARBA" id="ARBA00023098"/>
    </source>
</evidence>
<reference evidence="11" key="1">
    <citation type="journal article" date="2021" name="J Fungi (Basel)">
        <title>Genomic and Metabolomic Analyses of the Marine Fungus Emericellopsis cladophorae: Insights into Saltwater Adaptability Mechanisms and Its Biosynthetic Potential.</title>
        <authorList>
            <person name="Goncalves M.F.M."/>
            <person name="Hilario S."/>
            <person name="Van de Peer Y."/>
            <person name="Esteves A.C."/>
            <person name="Alves A."/>
        </authorList>
    </citation>
    <scope>NUCLEOTIDE SEQUENCE</scope>
    <source>
        <strain evidence="11">MUM 19.33</strain>
    </source>
</reference>
<proteinExistence type="predicted"/>
<dbReference type="InterPro" id="IPR056584">
    <property type="entry name" value="EF-hand_15"/>
</dbReference>
<dbReference type="Proteomes" id="UP001055219">
    <property type="component" value="Unassembled WGS sequence"/>
</dbReference>
<keyword evidence="3 7" id="KW-0442">Lipid degradation</keyword>
<comment type="function">
    <text evidence="6">The production of the second messenger molecules diacylglycerol (DAG) and inositol 1,4,5-trisphosphate (IP3) is mediated by activated phosphatidylinositol-specific phospholipase C enzymes.</text>
</comment>
<dbReference type="InterPro" id="IPR000008">
    <property type="entry name" value="C2_dom"/>
</dbReference>
<dbReference type="SUPFAM" id="SSF49562">
    <property type="entry name" value="C2 domain (Calcium/lipid-binding domain, CaLB)"/>
    <property type="match status" value="1"/>
</dbReference>
<comment type="catalytic activity">
    <reaction evidence="1 7">
        <text>a 1,2-diacyl-sn-glycero-3-phospho-(1D-myo-inositol-4,5-bisphosphate) + H2O = 1D-myo-inositol 1,4,5-trisphosphate + a 1,2-diacyl-sn-glycerol + H(+)</text>
        <dbReference type="Rhea" id="RHEA:33179"/>
        <dbReference type="ChEBI" id="CHEBI:15377"/>
        <dbReference type="ChEBI" id="CHEBI:15378"/>
        <dbReference type="ChEBI" id="CHEBI:17815"/>
        <dbReference type="ChEBI" id="CHEBI:58456"/>
        <dbReference type="ChEBI" id="CHEBI:203600"/>
        <dbReference type="EC" id="3.1.4.11"/>
    </reaction>
</comment>
<sequence length="646" mass="71829">MPEASVKAGGGAGAKQRTITVVDEHVLAHLRSIYNAHASVNPDKKKWTSTDIESFLTNVQRHDPSETLIPQTGDFDFNRFLEYMTSPHSKIIKDPPPTDLSWPLSSYFISSSHNTYLSGNQLSSDSTTESYTNVLLRGCRCVEVDVWDGDDSDSDMSSSDEEERARASSSRKKESQKGGLGRFSSIKKRLPESLSARLEKTSIGKRLEDREAKKEGAAAVNGQGEATAPRASTQEDAPEVALVEPRVLHGYTLTKEITFRDVCVAIRDSAFQVTDTPLIVSLEVHCSPAQQAIMVSIIKEIWADYLVPEPESEPDALPSPEQLKSKILVKVKFAPPGSSPERSESDGDDDDDRLPAEDRKNKKPSKIIQDLSRLGVYTRGISFKDFAQPEATMLTHIFSLSETKFLDNHENRSVELWEHNKKYLMRTYPKGTRITSSNLNPAPFWGSGAQVVALNWQQVDEGTMLNEGMFSGTGGYVLKPEGYRQDLPDRPQKAITIKTLKSLSITFLAAQRIPIPADDKSAKGFEPYIKVELHVDGSEGQRGGRIANGGHEREGEYKARTKTHEGVNIDLKGEVIKFPEITGLVEELTFVRFTVRDDEIVRDDLAAWCCVRLDRLGEGYRFVHLLNSEADLTEGVILVKVEKTMV</sequence>
<dbReference type="InterPro" id="IPR035892">
    <property type="entry name" value="C2_domain_sf"/>
</dbReference>
<comment type="caution">
    <text evidence="11">The sequence shown here is derived from an EMBL/GenBank/DDBJ whole genome shotgun (WGS) entry which is preliminary data.</text>
</comment>
<organism evidence="11 12">
    <name type="scientific">Emericellopsis cladophorae</name>
    <dbReference type="NCBI Taxonomy" id="2686198"/>
    <lineage>
        <taxon>Eukaryota</taxon>
        <taxon>Fungi</taxon>
        <taxon>Dikarya</taxon>
        <taxon>Ascomycota</taxon>
        <taxon>Pezizomycotina</taxon>
        <taxon>Sordariomycetes</taxon>
        <taxon>Hypocreomycetidae</taxon>
        <taxon>Hypocreales</taxon>
        <taxon>Bionectriaceae</taxon>
        <taxon>Emericellopsis</taxon>
    </lineage>
</organism>
<dbReference type="SUPFAM" id="SSF51695">
    <property type="entry name" value="PLC-like phosphodiesterases"/>
    <property type="match status" value="1"/>
</dbReference>
<evidence type="ECO:0000256" key="7">
    <source>
        <dbReference type="RuleBase" id="RU361133"/>
    </source>
</evidence>
<reference evidence="11" key="2">
    <citation type="submission" date="2022-07" db="EMBL/GenBank/DDBJ databases">
        <authorList>
            <person name="Goncalves M.F.M."/>
            <person name="Hilario S."/>
            <person name="Van De Peer Y."/>
            <person name="Esteves A.C."/>
            <person name="Alves A."/>
        </authorList>
    </citation>
    <scope>NUCLEOTIDE SEQUENCE</scope>
    <source>
        <strain evidence="11">MUM 19.33</strain>
    </source>
</reference>
<keyword evidence="5" id="KW-0807">Transducer</keyword>
<dbReference type="CDD" id="cd00275">
    <property type="entry name" value="C2_PLC_like"/>
    <property type="match status" value="1"/>
</dbReference>
<feature type="compositionally biased region" description="Basic and acidic residues" evidence="8">
    <location>
        <begin position="163"/>
        <end position="176"/>
    </location>
</feature>
<evidence type="ECO:0000259" key="9">
    <source>
        <dbReference type="PROSITE" id="PS50004"/>
    </source>
</evidence>
<feature type="region of interest" description="Disordered" evidence="8">
    <location>
        <begin position="150"/>
        <end position="182"/>
    </location>
</feature>
<dbReference type="OrthoDB" id="269822at2759"/>
<keyword evidence="2 7" id="KW-0378">Hydrolase</keyword>
<dbReference type="InterPro" id="IPR001711">
    <property type="entry name" value="PLipase_C_Pinositol-sp_Y"/>
</dbReference>
<feature type="domain" description="C2" evidence="9">
    <location>
        <begin position="479"/>
        <end position="627"/>
    </location>
</feature>
<dbReference type="PANTHER" id="PTHR10336">
    <property type="entry name" value="PHOSPHOINOSITIDE-SPECIFIC PHOSPHOLIPASE C FAMILY PROTEIN"/>
    <property type="match status" value="1"/>
</dbReference>
<dbReference type="Pfam" id="PF23617">
    <property type="entry name" value="EF-hand_15"/>
    <property type="match status" value="1"/>
</dbReference>
<dbReference type="PROSITE" id="PS50004">
    <property type="entry name" value="C2"/>
    <property type="match status" value="1"/>
</dbReference>
<dbReference type="GO" id="GO:0016042">
    <property type="term" value="P:lipid catabolic process"/>
    <property type="evidence" value="ECO:0007669"/>
    <property type="project" value="UniProtKB-KW"/>
</dbReference>
<protein>
    <recommendedName>
        <fullName evidence="7">Phosphoinositide phospholipase C</fullName>
        <ecNumber evidence="7">3.1.4.11</ecNumber>
    </recommendedName>
</protein>
<name>A0A9P9Y6F0_9HYPO</name>
<dbReference type="AlphaFoldDB" id="A0A9P9Y6F0"/>
<dbReference type="GO" id="GO:0051209">
    <property type="term" value="P:release of sequestered calcium ion into cytosol"/>
    <property type="evidence" value="ECO:0007669"/>
    <property type="project" value="TreeGrafter"/>
</dbReference>
<dbReference type="FunFam" id="3.20.20.190:FF:000039">
    <property type="entry name" value="Phosphoinositide phospholipase C"/>
    <property type="match status" value="1"/>
</dbReference>
<evidence type="ECO:0000313" key="11">
    <source>
        <dbReference type="EMBL" id="KAI6783900.1"/>
    </source>
</evidence>
<accession>A0A9P9Y6F0</accession>
<dbReference type="Gene3D" id="2.60.40.150">
    <property type="entry name" value="C2 domain"/>
    <property type="match status" value="1"/>
</dbReference>
<feature type="compositionally biased region" description="Basic and acidic residues" evidence="8">
    <location>
        <begin position="205"/>
        <end position="216"/>
    </location>
</feature>
<dbReference type="Pfam" id="PF00388">
    <property type="entry name" value="PI-PLC-X"/>
    <property type="match status" value="1"/>
</dbReference>
<evidence type="ECO:0000313" key="12">
    <source>
        <dbReference type="Proteomes" id="UP001055219"/>
    </source>
</evidence>
<evidence type="ECO:0000256" key="8">
    <source>
        <dbReference type="SAM" id="MobiDB-lite"/>
    </source>
</evidence>
<feature type="region of interest" description="Disordered" evidence="8">
    <location>
        <begin position="334"/>
        <end position="365"/>
    </location>
</feature>
<dbReference type="Pfam" id="PF00387">
    <property type="entry name" value="PI-PLC-Y"/>
    <property type="match status" value="1"/>
</dbReference>
<feature type="compositionally biased region" description="Acidic residues" evidence="8">
    <location>
        <begin position="150"/>
        <end position="162"/>
    </location>
</feature>
<evidence type="ECO:0000259" key="10">
    <source>
        <dbReference type="PROSITE" id="PS50008"/>
    </source>
</evidence>
<keyword evidence="12" id="KW-1185">Reference proteome</keyword>
<dbReference type="InterPro" id="IPR017946">
    <property type="entry name" value="PLC-like_Pdiesterase_TIM-brl"/>
</dbReference>
<dbReference type="InterPro" id="IPR000909">
    <property type="entry name" value="PLipase_C_PInositol-sp_X_dom"/>
</dbReference>
<dbReference type="Gene3D" id="3.20.20.190">
    <property type="entry name" value="Phosphatidylinositol (PI) phosphodiesterase"/>
    <property type="match status" value="2"/>
</dbReference>